<feature type="transmembrane region" description="Helical" evidence="8">
    <location>
        <begin position="320"/>
        <end position="339"/>
    </location>
</feature>
<dbReference type="EMBL" id="RPFW01000003">
    <property type="protein sequence ID" value="TVZ03780.1"/>
    <property type="molecule type" value="Genomic_DNA"/>
</dbReference>
<evidence type="ECO:0000256" key="7">
    <source>
        <dbReference type="ARBA" id="ARBA00023136"/>
    </source>
</evidence>
<evidence type="ECO:0000313" key="10">
    <source>
        <dbReference type="EMBL" id="TVZ03780.1"/>
    </source>
</evidence>
<dbReference type="Proteomes" id="UP000460272">
    <property type="component" value="Unassembled WGS sequence"/>
</dbReference>
<feature type="transmembrane region" description="Helical" evidence="8">
    <location>
        <begin position="390"/>
        <end position="409"/>
    </location>
</feature>
<proteinExistence type="predicted"/>
<feature type="transmembrane region" description="Helical" evidence="8">
    <location>
        <begin position="351"/>
        <end position="370"/>
    </location>
</feature>
<dbReference type="GO" id="GO:0009103">
    <property type="term" value="P:lipopolysaccharide biosynthetic process"/>
    <property type="evidence" value="ECO:0007669"/>
    <property type="project" value="UniProtKB-ARBA"/>
</dbReference>
<feature type="domain" description="Glycosyltransferase RgtA/B/C/D-like" evidence="9">
    <location>
        <begin position="87"/>
        <end position="209"/>
    </location>
</feature>
<feature type="transmembrane region" description="Helical" evidence="8">
    <location>
        <begin position="240"/>
        <end position="260"/>
    </location>
</feature>
<feature type="transmembrane region" description="Helical" evidence="8">
    <location>
        <begin position="292"/>
        <end position="314"/>
    </location>
</feature>
<feature type="transmembrane region" description="Helical" evidence="8">
    <location>
        <begin position="151"/>
        <end position="168"/>
    </location>
</feature>
<dbReference type="InterPro" id="IPR038731">
    <property type="entry name" value="RgtA/B/C-like"/>
</dbReference>
<evidence type="ECO:0000256" key="5">
    <source>
        <dbReference type="ARBA" id="ARBA00022692"/>
    </source>
</evidence>
<dbReference type="GO" id="GO:0005886">
    <property type="term" value="C:plasma membrane"/>
    <property type="evidence" value="ECO:0007669"/>
    <property type="project" value="UniProtKB-SubCell"/>
</dbReference>
<dbReference type="OrthoDB" id="5318634at2"/>
<feature type="transmembrane region" description="Helical" evidence="8">
    <location>
        <begin position="180"/>
        <end position="207"/>
    </location>
</feature>
<evidence type="ECO:0000256" key="8">
    <source>
        <dbReference type="SAM" id="Phobius"/>
    </source>
</evidence>
<dbReference type="PANTHER" id="PTHR33908:SF11">
    <property type="entry name" value="MEMBRANE PROTEIN"/>
    <property type="match status" value="1"/>
</dbReference>
<keyword evidence="7 8" id="KW-0472">Membrane</keyword>
<keyword evidence="6 8" id="KW-1133">Transmembrane helix</keyword>
<evidence type="ECO:0000259" key="9">
    <source>
        <dbReference type="Pfam" id="PF13231"/>
    </source>
</evidence>
<keyword evidence="2" id="KW-1003">Cell membrane</keyword>
<evidence type="ECO:0000256" key="6">
    <source>
        <dbReference type="ARBA" id="ARBA00022989"/>
    </source>
</evidence>
<evidence type="ECO:0000256" key="3">
    <source>
        <dbReference type="ARBA" id="ARBA00022676"/>
    </source>
</evidence>
<accession>A0A6P2BXZ2</accession>
<feature type="transmembrane region" description="Helical" evidence="8">
    <location>
        <begin position="126"/>
        <end position="145"/>
    </location>
</feature>
<organism evidence="10 11">
    <name type="scientific">Trebonia kvetii</name>
    <dbReference type="NCBI Taxonomy" id="2480626"/>
    <lineage>
        <taxon>Bacteria</taxon>
        <taxon>Bacillati</taxon>
        <taxon>Actinomycetota</taxon>
        <taxon>Actinomycetes</taxon>
        <taxon>Streptosporangiales</taxon>
        <taxon>Treboniaceae</taxon>
        <taxon>Trebonia</taxon>
    </lineage>
</organism>
<feature type="transmembrane region" description="Helical" evidence="8">
    <location>
        <begin position="68"/>
        <end position="86"/>
    </location>
</feature>
<dbReference type="RefSeq" id="WP_145853651.1">
    <property type="nucleotide sequence ID" value="NZ_RPFW01000003.1"/>
</dbReference>
<name>A0A6P2BXZ2_9ACTN</name>
<dbReference type="InterPro" id="IPR050297">
    <property type="entry name" value="LipidA_mod_glycosyltrf_83"/>
</dbReference>
<evidence type="ECO:0000256" key="2">
    <source>
        <dbReference type="ARBA" id="ARBA00022475"/>
    </source>
</evidence>
<sequence length="558" mass="59876">MNPLTARRASAVAAPEEAAARRPVTAYLTWILPTVVTAALGLYEVGVPQLWRDELATWSAATRTLPQLWAMLHNIDAVLGFYYFGLHGWMAVFGDSPTAMRIPSVIAMTATASVVALIGRRLGGNLTGLASGLVFALIPSVSRYAQEARPYAFAMFFAALATLMFLRAMERPAWSRWAIYAVVVAAAGAANLIAVTVVAGHLAIVLWDFCQRTVRVGGDGDGGKALPGGRLDPQGTPLLLMRRFLIAAVAGGLLVTPLVIAGHTQQGWQIGQQVEPHVAQLFGISGGLWQELFASIPVAALVILLSIAALVAGADARQRVIAGYAIAFAIAPVIAVWFISRGPWSYWTFRYMLFSLTGWAVAAGLGITYLTERAKATRLARLSGVLSPRYAVAAIAVVLVGLAGVHDQLAIRRNVAHNLWAYPSQPPNGTAVDYRAAARIVAERARPGDAIAYQLSDQNHYQVDTSLNYYLNGVKNRPAPVFQAQSQIQAESLQPVQCVDPSACISGTPRIWVVYVTHLAGDPFSALPGNEEALLQVLGYYTVTQWQENGITVALLNV</sequence>
<feature type="transmembrane region" description="Helical" evidence="8">
    <location>
        <begin position="27"/>
        <end position="47"/>
    </location>
</feature>
<dbReference type="GO" id="GO:0016763">
    <property type="term" value="F:pentosyltransferase activity"/>
    <property type="evidence" value="ECO:0007669"/>
    <property type="project" value="TreeGrafter"/>
</dbReference>
<reference evidence="10 11" key="1">
    <citation type="submission" date="2018-11" db="EMBL/GenBank/DDBJ databases">
        <title>Trebonia kvetii gen.nov., sp.nov., a novel acidophilic actinobacterium, and proposal of the new actinobacterial family Treboniaceae fam. nov.</title>
        <authorList>
            <person name="Rapoport D."/>
            <person name="Sagova-Mareckova M."/>
            <person name="Sedlacek I."/>
            <person name="Provaznik J."/>
            <person name="Kralova S."/>
            <person name="Pavlinic D."/>
            <person name="Benes V."/>
            <person name="Kopecky J."/>
        </authorList>
    </citation>
    <scope>NUCLEOTIDE SEQUENCE [LARGE SCALE GENOMIC DNA]</scope>
    <source>
        <strain evidence="10 11">15Tr583</strain>
    </source>
</reference>
<keyword evidence="4" id="KW-0808">Transferase</keyword>
<feature type="transmembrane region" description="Helical" evidence="8">
    <location>
        <begin position="98"/>
        <end position="119"/>
    </location>
</feature>
<evidence type="ECO:0000256" key="4">
    <source>
        <dbReference type="ARBA" id="ARBA00022679"/>
    </source>
</evidence>
<dbReference type="AlphaFoldDB" id="A0A6P2BXZ2"/>
<keyword evidence="3" id="KW-0328">Glycosyltransferase</keyword>
<dbReference type="Pfam" id="PF13231">
    <property type="entry name" value="PMT_2"/>
    <property type="match status" value="1"/>
</dbReference>
<comment type="caution">
    <text evidence="10">The sequence shown here is derived from an EMBL/GenBank/DDBJ whole genome shotgun (WGS) entry which is preliminary data.</text>
</comment>
<protein>
    <recommendedName>
        <fullName evidence="9">Glycosyltransferase RgtA/B/C/D-like domain-containing protein</fullName>
    </recommendedName>
</protein>
<keyword evidence="5 8" id="KW-0812">Transmembrane</keyword>
<evidence type="ECO:0000256" key="1">
    <source>
        <dbReference type="ARBA" id="ARBA00004651"/>
    </source>
</evidence>
<evidence type="ECO:0000313" key="11">
    <source>
        <dbReference type="Proteomes" id="UP000460272"/>
    </source>
</evidence>
<gene>
    <name evidence="10" type="ORF">EAS64_15060</name>
</gene>
<comment type="subcellular location">
    <subcellularLocation>
        <location evidence="1">Cell membrane</location>
        <topology evidence="1">Multi-pass membrane protein</topology>
    </subcellularLocation>
</comment>
<dbReference type="PANTHER" id="PTHR33908">
    <property type="entry name" value="MANNOSYLTRANSFERASE YKCB-RELATED"/>
    <property type="match status" value="1"/>
</dbReference>
<keyword evidence="11" id="KW-1185">Reference proteome</keyword>